<dbReference type="PANTHER" id="PTHR43856:SF1">
    <property type="entry name" value="MITOCHONDRIAL CARDIOLIPIN HYDROLASE"/>
    <property type="match status" value="1"/>
</dbReference>
<dbReference type="GO" id="GO:0016042">
    <property type="term" value="P:lipid catabolic process"/>
    <property type="evidence" value="ECO:0007669"/>
    <property type="project" value="UniProtKB-KW"/>
</dbReference>
<dbReference type="PROSITE" id="PS50035">
    <property type="entry name" value="PLD"/>
    <property type="match status" value="1"/>
</dbReference>
<evidence type="ECO:0000256" key="2">
    <source>
        <dbReference type="ARBA" id="ARBA00008664"/>
    </source>
</evidence>
<dbReference type="Pfam" id="PF13091">
    <property type="entry name" value="PLDc_2"/>
    <property type="match status" value="1"/>
</dbReference>
<keyword evidence="9" id="KW-1185">Reference proteome</keyword>
<keyword evidence="6" id="KW-0443">Lipid metabolism</keyword>
<keyword evidence="5" id="KW-0442">Lipid degradation</keyword>
<dbReference type="EC" id="3.1.4.4" evidence="3"/>
<dbReference type="KEGG" id="add:HUW48_07195"/>
<evidence type="ECO:0000256" key="1">
    <source>
        <dbReference type="ARBA" id="ARBA00000798"/>
    </source>
</evidence>
<dbReference type="Gene3D" id="1.25.40.10">
    <property type="entry name" value="Tetratricopeptide repeat domain"/>
    <property type="match status" value="1"/>
</dbReference>
<keyword evidence="4" id="KW-0378">Hydrolase</keyword>
<dbReference type="AlphaFoldDB" id="A0A7L7LF52"/>
<dbReference type="PANTHER" id="PTHR43856">
    <property type="entry name" value="CARDIOLIPIN HYDROLASE"/>
    <property type="match status" value="1"/>
</dbReference>
<sequence>MIYSHFSNIQDILIGELNQAKKSIKAAIAWFTNEHIFNAIINCLNKGIVVELIIRDDYINNSEASLPWIKIINANGRIYFSSNSHKLHHKYCIIDDVTIITGSYNWTYLAEKVNQENIVIIKEKNLTDSYLSNFKDLKKSSLLVTDFSQLNKRQIESSPLQEKNFIEEELKLVEENIVENTISIDNQAERLQSLLKDAEYSYLNKHYDEALRYLSLVLKIDDHQPLAYELLSWLMFRQNNYADQIKYAEKGVELFGDDPEYNNLLGIGYGMLKNQRQSLTNFDKSIKLLPENTTYYSNKITFLEIFGLHSLADKEILNLNKAASTVIKNKENYTPYNVMKAYIDRAMVKSGRTERKEAAIKAREYFYKISESERDYNDLDDIDFLMKS</sequence>
<dbReference type="SUPFAM" id="SSF48452">
    <property type="entry name" value="TPR-like"/>
    <property type="match status" value="1"/>
</dbReference>
<feature type="domain" description="PLD phosphodiesterase" evidence="7">
    <location>
        <begin position="83"/>
        <end position="110"/>
    </location>
</feature>
<evidence type="ECO:0000256" key="5">
    <source>
        <dbReference type="ARBA" id="ARBA00022963"/>
    </source>
</evidence>
<evidence type="ECO:0000256" key="3">
    <source>
        <dbReference type="ARBA" id="ARBA00012027"/>
    </source>
</evidence>
<dbReference type="InterPro" id="IPR051406">
    <property type="entry name" value="PLD_domain"/>
</dbReference>
<evidence type="ECO:0000313" key="8">
    <source>
        <dbReference type="EMBL" id="QMU31478.1"/>
    </source>
</evidence>
<evidence type="ECO:0000259" key="7">
    <source>
        <dbReference type="PROSITE" id="PS50035"/>
    </source>
</evidence>
<dbReference type="InterPro" id="IPR001736">
    <property type="entry name" value="PLipase_D/transphosphatidylase"/>
</dbReference>
<protein>
    <recommendedName>
        <fullName evidence="3">phospholipase D</fullName>
        <ecNumber evidence="3">3.1.4.4</ecNumber>
    </recommendedName>
</protein>
<dbReference type="EMBL" id="CP055153">
    <property type="protein sequence ID" value="QMU31478.1"/>
    <property type="molecule type" value="Genomic_DNA"/>
</dbReference>
<dbReference type="Proteomes" id="UP000514509">
    <property type="component" value="Chromosome"/>
</dbReference>
<dbReference type="InterPro" id="IPR025202">
    <property type="entry name" value="PLD-like_dom"/>
</dbReference>
<dbReference type="GO" id="GO:0016891">
    <property type="term" value="F:RNA endonuclease activity producing 5'-phosphomonoesters, hydrolytic mechanism"/>
    <property type="evidence" value="ECO:0007669"/>
    <property type="project" value="TreeGrafter"/>
</dbReference>
<accession>A0A7L7LF52</accession>
<dbReference type="InterPro" id="IPR011990">
    <property type="entry name" value="TPR-like_helical_dom_sf"/>
</dbReference>
<dbReference type="Gene3D" id="3.30.870.10">
    <property type="entry name" value="Endonuclease Chain A"/>
    <property type="match status" value="1"/>
</dbReference>
<name>A0A7L7LF52_9BACT</name>
<evidence type="ECO:0000256" key="6">
    <source>
        <dbReference type="ARBA" id="ARBA00023098"/>
    </source>
</evidence>
<evidence type="ECO:0000256" key="4">
    <source>
        <dbReference type="ARBA" id="ARBA00022801"/>
    </source>
</evidence>
<comment type="catalytic activity">
    <reaction evidence="1">
        <text>a 1,2-diacyl-sn-glycero-3-phosphocholine + H2O = a 1,2-diacyl-sn-glycero-3-phosphate + choline + H(+)</text>
        <dbReference type="Rhea" id="RHEA:14445"/>
        <dbReference type="ChEBI" id="CHEBI:15354"/>
        <dbReference type="ChEBI" id="CHEBI:15377"/>
        <dbReference type="ChEBI" id="CHEBI:15378"/>
        <dbReference type="ChEBI" id="CHEBI:57643"/>
        <dbReference type="ChEBI" id="CHEBI:58608"/>
        <dbReference type="EC" id="3.1.4.4"/>
    </reaction>
</comment>
<evidence type="ECO:0000313" key="9">
    <source>
        <dbReference type="Proteomes" id="UP000514509"/>
    </source>
</evidence>
<dbReference type="SUPFAM" id="SSF56024">
    <property type="entry name" value="Phospholipase D/nuclease"/>
    <property type="match status" value="1"/>
</dbReference>
<gene>
    <name evidence="8" type="ORF">HUW48_07195</name>
</gene>
<proteinExistence type="inferred from homology"/>
<dbReference type="GO" id="GO:0006793">
    <property type="term" value="P:phosphorus metabolic process"/>
    <property type="evidence" value="ECO:0007669"/>
    <property type="project" value="UniProtKB-ARBA"/>
</dbReference>
<comment type="similarity">
    <text evidence="2">Belongs to the phospholipase D family.</text>
</comment>
<reference evidence="8 9" key="1">
    <citation type="submission" date="2020-08" db="EMBL/GenBank/DDBJ databases">
        <title>Adhaeribacter dokdonensis sp. nov., isolated from the rhizosphere of Elymus tsukushiensis, a plant native to the Dokdo Islands, Republic of Korea.</title>
        <authorList>
            <person name="Ghim S.Y."/>
        </authorList>
    </citation>
    <scope>NUCLEOTIDE SEQUENCE [LARGE SCALE GENOMIC DNA]</scope>
    <source>
        <strain evidence="8 9">KUDC8001</strain>
    </source>
</reference>
<organism evidence="8 9">
    <name type="scientific">Adhaeribacter radiodurans</name>
    <dbReference type="NCBI Taxonomy" id="2745197"/>
    <lineage>
        <taxon>Bacteria</taxon>
        <taxon>Pseudomonadati</taxon>
        <taxon>Bacteroidota</taxon>
        <taxon>Cytophagia</taxon>
        <taxon>Cytophagales</taxon>
        <taxon>Hymenobacteraceae</taxon>
        <taxon>Adhaeribacter</taxon>
    </lineage>
</organism>
<dbReference type="GO" id="GO:0004630">
    <property type="term" value="F:phospholipase D activity"/>
    <property type="evidence" value="ECO:0007669"/>
    <property type="project" value="UniProtKB-EC"/>
</dbReference>